<keyword evidence="7" id="KW-1185">Reference proteome</keyword>
<dbReference type="OrthoDB" id="10036721at2759"/>
<dbReference type="PANTHER" id="PTHR34987">
    <property type="entry name" value="C, PUTATIVE (AFU_ORTHOLOGUE AFUA_3G02880)-RELATED"/>
    <property type="match status" value="1"/>
</dbReference>
<organism evidence="6 7">
    <name type="scientific">Penicillium steckii</name>
    <dbReference type="NCBI Taxonomy" id="303698"/>
    <lineage>
        <taxon>Eukaryota</taxon>
        <taxon>Fungi</taxon>
        <taxon>Dikarya</taxon>
        <taxon>Ascomycota</taxon>
        <taxon>Pezizomycotina</taxon>
        <taxon>Eurotiomycetes</taxon>
        <taxon>Eurotiomycetidae</taxon>
        <taxon>Eurotiales</taxon>
        <taxon>Aspergillaceae</taxon>
        <taxon>Penicillium</taxon>
    </lineage>
</organism>
<proteinExistence type="inferred from homology"/>
<dbReference type="Proteomes" id="UP000191285">
    <property type="component" value="Unassembled WGS sequence"/>
</dbReference>
<name>A0A1V6TJ22_9EURO</name>
<accession>A0A1V6TJ22</accession>
<reference evidence="7" key="1">
    <citation type="journal article" date="2017" name="Nat. Microbiol.">
        <title>Global analysis of biosynthetic gene clusters reveals vast potential of secondary metabolite production in Penicillium species.</title>
        <authorList>
            <person name="Nielsen J.C."/>
            <person name="Grijseels S."/>
            <person name="Prigent S."/>
            <person name="Ji B."/>
            <person name="Dainat J."/>
            <person name="Nielsen K.F."/>
            <person name="Frisvad J.C."/>
            <person name="Workman M."/>
            <person name="Nielsen J."/>
        </authorList>
    </citation>
    <scope>NUCLEOTIDE SEQUENCE [LARGE SCALE GENOMIC DNA]</scope>
    <source>
        <strain evidence="7">IBT 24891</strain>
    </source>
</reference>
<dbReference type="InterPro" id="IPR035398">
    <property type="entry name" value="Bac_rhamnosid_C"/>
</dbReference>
<evidence type="ECO:0000256" key="1">
    <source>
        <dbReference type="ARBA" id="ARBA00005615"/>
    </source>
</evidence>
<dbReference type="GO" id="GO:0004555">
    <property type="term" value="F:alpha,alpha-trehalase activity"/>
    <property type="evidence" value="ECO:0007669"/>
    <property type="project" value="UniProtKB-EC"/>
</dbReference>
<dbReference type="Pfam" id="PF01204">
    <property type="entry name" value="Trehalase"/>
    <property type="match status" value="1"/>
</dbReference>
<comment type="caution">
    <text evidence="6">The sequence shown here is derived from an EMBL/GenBank/DDBJ whole genome shotgun (WGS) entry which is preliminary data.</text>
</comment>
<evidence type="ECO:0000313" key="6">
    <source>
        <dbReference type="EMBL" id="OQE26328.1"/>
    </source>
</evidence>
<dbReference type="InterPro" id="IPR012341">
    <property type="entry name" value="6hp_glycosidase-like_sf"/>
</dbReference>
<sequence length="291" mass="31783">NVEANALLYHVLMQGLKLSQAVNDRSMTKKWSSTAMKIKSASNEKLWDHDAGLYRDNETTTLHPQDGNVWAVKSNLTQSKSQIASISRSLRSRWGKYGAPAPEAGTTVSPFISGIELQSHYLAGNANSALGLLRLEWGFMMDDPRMTNSTFIEGYSTDGSLVYAPYANSPRISHAHGWSTAPTSVLMNYAAGLKIMDGAGEIWRIEPQPGDLRFIDAGFTTVHGSFGIKFEAMNGTYKELSFKVPEGSNGDVILPGVRGTFVNQNGTHISFNDRTSQSLGGGNWTLVPFKN</sequence>
<comment type="similarity">
    <text evidence="1">Belongs to the glycosyl hydrolase 37 family.</text>
</comment>
<dbReference type="STRING" id="303698.A0A1V6TJ22"/>
<gene>
    <name evidence="6" type="ORF">PENSTE_c005G08469</name>
</gene>
<evidence type="ECO:0000256" key="3">
    <source>
        <dbReference type="ARBA" id="ARBA00024422"/>
    </source>
</evidence>
<protein>
    <recommendedName>
        <fullName evidence="3">Cytosolic neutral trehalase</fullName>
        <ecNumber evidence="2">3.2.1.28</ecNumber>
    </recommendedName>
    <alternativeName>
        <fullName evidence="4">Alpha,alpha-trehalase</fullName>
    </alternativeName>
</protein>
<dbReference type="AlphaFoldDB" id="A0A1V6TJ22"/>
<dbReference type="InterPro" id="IPR001661">
    <property type="entry name" value="Glyco_hydro_37"/>
</dbReference>
<dbReference type="EC" id="3.2.1.28" evidence="2"/>
<dbReference type="PANTHER" id="PTHR34987:SF6">
    <property type="entry name" value="ALPHA-L-RHAMNOSIDASE SIX-HAIRPIN GLYCOSIDASE DOMAIN-CONTAINING PROTEIN"/>
    <property type="match status" value="1"/>
</dbReference>
<feature type="domain" description="Alpha-L-rhamnosidase C-terminal" evidence="5">
    <location>
        <begin position="203"/>
        <end position="265"/>
    </location>
</feature>
<feature type="non-terminal residue" evidence="6">
    <location>
        <position position="1"/>
    </location>
</feature>
<evidence type="ECO:0000313" key="7">
    <source>
        <dbReference type="Proteomes" id="UP000191285"/>
    </source>
</evidence>
<dbReference type="Pfam" id="PF17390">
    <property type="entry name" value="Bac_rhamnosid_C"/>
    <property type="match status" value="1"/>
</dbReference>
<dbReference type="GO" id="GO:0005991">
    <property type="term" value="P:trehalose metabolic process"/>
    <property type="evidence" value="ECO:0007669"/>
    <property type="project" value="InterPro"/>
</dbReference>
<evidence type="ECO:0000256" key="2">
    <source>
        <dbReference type="ARBA" id="ARBA00012757"/>
    </source>
</evidence>
<evidence type="ECO:0000256" key="4">
    <source>
        <dbReference type="ARBA" id="ARBA00030473"/>
    </source>
</evidence>
<dbReference type="SUPFAM" id="SSF48208">
    <property type="entry name" value="Six-hairpin glycosidases"/>
    <property type="match status" value="1"/>
</dbReference>
<dbReference type="InterPro" id="IPR008928">
    <property type="entry name" value="6-hairpin_glycosidase_sf"/>
</dbReference>
<evidence type="ECO:0000259" key="5">
    <source>
        <dbReference type="Pfam" id="PF17390"/>
    </source>
</evidence>
<dbReference type="Gene3D" id="1.50.10.10">
    <property type="match status" value="1"/>
</dbReference>
<dbReference type="Gene3D" id="2.60.420.10">
    <property type="entry name" value="Maltose phosphorylase, domain 3"/>
    <property type="match status" value="1"/>
</dbReference>
<dbReference type="EMBL" id="MLKD01000005">
    <property type="protein sequence ID" value="OQE26328.1"/>
    <property type="molecule type" value="Genomic_DNA"/>
</dbReference>